<dbReference type="RefSeq" id="WP_209023172.1">
    <property type="nucleotide sequence ID" value="NZ_JAATJE010000001.1"/>
</dbReference>
<feature type="domain" description="AB hydrolase-1" evidence="2">
    <location>
        <begin position="62"/>
        <end position="169"/>
    </location>
</feature>
<evidence type="ECO:0000256" key="1">
    <source>
        <dbReference type="ARBA" id="ARBA00022801"/>
    </source>
</evidence>
<comment type="caution">
    <text evidence="3">The sequence shown here is derived from an EMBL/GenBank/DDBJ whole genome shotgun (WGS) entry which is preliminary data.</text>
</comment>
<keyword evidence="1" id="KW-0378">Hydrolase</keyword>
<dbReference type="EMBL" id="JAATJE010000001">
    <property type="protein sequence ID" value="NJC32863.1"/>
    <property type="molecule type" value="Genomic_DNA"/>
</dbReference>
<keyword evidence="4" id="KW-1185">Reference proteome</keyword>
<dbReference type="Gene3D" id="3.40.50.1820">
    <property type="entry name" value="alpha/beta hydrolase"/>
    <property type="match status" value="1"/>
</dbReference>
<sequence length="405" mass="43575">MLAFSFGRALATNGEGHAMSGSPYGDAPLAPGIRSRVVTGINGLDVHLLEAGFGDPVRPLALLLHGFPDLAYGWRHLMPLLAEAGYHVVAPDQRGFGRTTGWVNDYDAPLAPFGLLNLVRDALALVSALGHRQTALLVGHDFGSPVAAYCAIARPDVFRSVVLMSAPFPGVPTLPFDTANGSAIATPVADPHKLTKALAALDPPRVLYQQYLATREANEDLSHPAQGLHRFLRTFFHVKSGDWPGNMPHPLTDPSAGAFAALPTYYVMERGTTMAQNVAPFEPNAAHVATCRWLTEPELAVYVSEYARTGFQGALMMYRVLADPLLNRELRLFSGRTIDVPSLFVGGTKDWATYVAPGALDLMRSGATTQLQGIEIIDGAGHWIQQEKPAQLGRLLLDFAPKSPA</sequence>
<dbReference type="InterPro" id="IPR000639">
    <property type="entry name" value="Epox_hydrolase-like"/>
</dbReference>
<dbReference type="SUPFAM" id="SSF53474">
    <property type="entry name" value="alpha/beta-Hydrolases"/>
    <property type="match status" value="1"/>
</dbReference>
<proteinExistence type="predicted"/>
<dbReference type="InterPro" id="IPR000073">
    <property type="entry name" value="AB_hydrolase_1"/>
</dbReference>
<dbReference type="Pfam" id="PF00561">
    <property type="entry name" value="Abhydrolase_1"/>
    <property type="match status" value="1"/>
</dbReference>
<accession>A0ABX0XHP8</accession>
<evidence type="ECO:0000259" key="2">
    <source>
        <dbReference type="Pfam" id="PF00561"/>
    </source>
</evidence>
<name>A0ABX0XHP8_9SPHN</name>
<dbReference type="PRINTS" id="PR00111">
    <property type="entry name" value="ABHYDROLASE"/>
</dbReference>
<dbReference type="Proteomes" id="UP000734218">
    <property type="component" value="Unassembled WGS sequence"/>
</dbReference>
<evidence type="ECO:0000313" key="4">
    <source>
        <dbReference type="Proteomes" id="UP000734218"/>
    </source>
</evidence>
<dbReference type="PRINTS" id="PR00412">
    <property type="entry name" value="EPOXHYDRLASE"/>
</dbReference>
<gene>
    <name evidence="3" type="ORF">GGR88_000337</name>
</gene>
<evidence type="ECO:0000313" key="3">
    <source>
        <dbReference type="EMBL" id="NJC32863.1"/>
    </source>
</evidence>
<protein>
    <submittedName>
        <fullName evidence="3">Pimeloyl-ACP methyl ester carboxylesterase</fullName>
    </submittedName>
</protein>
<dbReference type="InterPro" id="IPR029058">
    <property type="entry name" value="AB_hydrolase_fold"/>
</dbReference>
<reference evidence="3 4" key="1">
    <citation type="submission" date="2020-03" db="EMBL/GenBank/DDBJ databases">
        <title>Genomic Encyclopedia of Type Strains, Phase IV (KMG-IV): sequencing the most valuable type-strain genomes for metagenomic binning, comparative biology and taxonomic classification.</title>
        <authorList>
            <person name="Goeker M."/>
        </authorList>
    </citation>
    <scope>NUCLEOTIDE SEQUENCE [LARGE SCALE GENOMIC DNA]</scope>
    <source>
        <strain evidence="3 4">DSM 27651</strain>
    </source>
</reference>
<organism evidence="3 4">
    <name type="scientific">Sphingomonas jejuensis</name>
    <dbReference type="NCBI Taxonomy" id="904715"/>
    <lineage>
        <taxon>Bacteria</taxon>
        <taxon>Pseudomonadati</taxon>
        <taxon>Pseudomonadota</taxon>
        <taxon>Alphaproteobacteria</taxon>
        <taxon>Sphingomonadales</taxon>
        <taxon>Sphingomonadaceae</taxon>
        <taxon>Sphingomonas</taxon>
    </lineage>
</organism>
<dbReference type="PANTHER" id="PTHR43329">
    <property type="entry name" value="EPOXIDE HYDROLASE"/>
    <property type="match status" value="1"/>
</dbReference>